<dbReference type="STRING" id="1576369.SAMN05421753_1236"/>
<dbReference type="InterPro" id="IPR012296">
    <property type="entry name" value="Nuclease_put_TT1808"/>
</dbReference>
<keyword evidence="3" id="KW-1185">Reference proteome</keyword>
<dbReference type="EMBL" id="FOQD01000023">
    <property type="protein sequence ID" value="SFJ53257.1"/>
    <property type="molecule type" value="Genomic_DNA"/>
</dbReference>
<dbReference type="InterPro" id="IPR008538">
    <property type="entry name" value="Uma2"/>
</dbReference>
<name>A0A1I3S6R8_9PLAN</name>
<evidence type="ECO:0000259" key="1">
    <source>
        <dbReference type="Pfam" id="PF05685"/>
    </source>
</evidence>
<proteinExistence type="predicted"/>
<organism evidence="2 3">
    <name type="scientific">Planctomicrobium piriforme</name>
    <dbReference type="NCBI Taxonomy" id="1576369"/>
    <lineage>
        <taxon>Bacteria</taxon>
        <taxon>Pseudomonadati</taxon>
        <taxon>Planctomycetota</taxon>
        <taxon>Planctomycetia</taxon>
        <taxon>Planctomycetales</taxon>
        <taxon>Planctomycetaceae</taxon>
        <taxon>Planctomicrobium</taxon>
    </lineage>
</organism>
<keyword evidence="2" id="KW-0540">Nuclease</keyword>
<dbReference type="InterPro" id="IPR011335">
    <property type="entry name" value="Restrct_endonuc-II-like"/>
</dbReference>
<evidence type="ECO:0000313" key="2">
    <source>
        <dbReference type="EMBL" id="SFJ53257.1"/>
    </source>
</evidence>
<dbReference type="CDD" id="cd06260">
    <property type="entry name" value="DUF820-like"/>
    <property type="match status" value="1"/>
</dbReference>
<feature type="domain" description="Putative restriction endonuclease" evidence="1">
    <location>
        <begin position="17"/>
        <end position="177"/>
    </location>
</feature>
<dbReference type="AlphaFoldDB" id="A0A1I3S6R8"/>
<keyword evidence="2" id="KW-0255">Endonuclease</keyword>
<dbReference type="PANTHER" id="PTHR35400:SF1">
    <property type="entry name" value="SLR1083 PROTEIN"/>
    <property type="match status" value="1"/>
</dbReference>
<dbReference type="PANTHER" id="PTHR35400">
    <property type="entry name" value="SLR1083 PROTEIN"/>
    <property type="match status" value="1"/>
</dbReference>
<dbReference type="Pfam" id="PF05685">
    <property type="entry name" value="Uma2"/>
    <property type="match status" value="1"/>
</dbReference>
<keyword evidence="2" id="KW-0378">Hydrolase</keyword>
<dbReference type="SUPFAM" id="SSF52980">
    <property type="entry name" value="Restriction endonuclease-like"/>
    <property type="match status" value="1"/>
</dbReference>
<accession>A0A1I3S6R8</accession>
<gene>
    <name evidence="2" type="ORF">SAMN05421753_1236</name>
</gene>
<dbReference type="Proteomes" id="UP000199518">
    <property type="component" value="Unassembled WGS sequence"/>
</dbReference>
<sequence>MLESNLPPFPVWRWTLDEYHALVDQGSFDDERVELLEGWIVPKMTRNPPHDAAVVRIDGVLRPLIPSGYHMRVQSAVTTGDSEPEPEPELAIVSGETEDYEEEHPGGQDILLLVEIADASLQKDRRKTRVYAAAGVNVVWIADLRSRQLEVYSGPMAASGEYQNRHVYQVGESIPLTLQDRGHEIPVERLFSRKRQETP</sequence>
<dbReference type="GO" id="GO:0004519">
    <property type="term" value="F:endonuclease activity"/>
    <property type="evidence" value="ECO:0007669"/>
    <property type="project" value="UniProtKB-KW"/>
</dbReference>
<evidence type="ECO:0000313" key="3">
    <source>
        <dbReference type="Proteomes" id="UP000199518"/>
    </source>
</evidence>
<protein>
    <submittedName>
        <fullName evidence="2">Endonuclease, Uma2 family (Restriction endonuclease fold)</fullName>
    </submittedName>
</protein>
<reference evidence="3" key="1">
    <citation type="submission" date="2016-10" db="EMBL/GenBank/DDBJ databases">
        <authorList>
            <person name="Varghese N."/>
            <person name="Submissions S."/>
        </authorList>
    </citation>
    <scope>NUCLEOTIDE SEQUENCE [LARGE SCALE GENOMIC DNA]</scope>
    <source>
        <strain evidence="3">DSM 26348</strain>
    </source>
</reference>
<dbReference type="Gene3D" id="3.90.1570.10">
    <property type="entry name" value="tt1808, chain A"/>
    <property type="match status" value="1"/>
</dbReference>